<evidence type="ECO:0000259" key="8">
    <source>
        <dbReference type="Pfam" id="PF07715"/>
    </source>
</evidence>
<dbReference type="EMBL" id="AP018042">
    <property type="protein sequence ID" value="BAX78431.1"/>
    <property type="molecule type" value="Genomic_DNA"/>
</dbReference>
<gene>
    <name evidence="10" type="ORF">ALGA_0036</name>
</gene>
<reference evidence="11" key="2">
    <citation type="journal article" date="2020" name="Antonie Van Leeuwenhoek">
        <title>Labilibaculum antarcticum sp. nov., a novel facultative anaerobic, psychrotorelant bacterium isolated from marine sediment of Antarctica.</title>
        <authorList>
            <person name="Watanabe M."/>
            <person name="Kojima H."/>
            <person name="Fukui M."/>
        </authorList>
    </citation>
    <scope>NUCLEOTIDE SEQUENCE [LARGE SCALE GENOMIC DNA]</scope>
    <source>
        <strain evidence="11">SPP2</strain>
    </source>
</reference>
<dbReference type="InterPro" id="IPR037066">
    <property type="entry name" value="Plug_dom_sf"/>
</dbReference>
<feature type="domain" description="Outer membrane protein beta-barrel" evidence="9">
    <location>
        <begin position="357"/>
        <end position="757"/>
    </location>
</feature>
<evidence type="ECO:0000256" key="3">
    <source>
        <dbReference type="ARBA" id="ARBA00022452"/>
    </source>
</evidence>
<dbReference type="PROSITE" id="PS52016">
    <property type="entry name" value="TONB_DEPENDENT_REC_3"/>
    <property type="match status" value="1"/>
</dbReference>
<dbReference type="SUPFAM" id="SSF56935">
    <property type="entry name" value="Porins"/>
    <property type="match status" value="1"/>
</dbReference>
<keyword evidence="3 7" id="KW-1134">Transmembrane beta strand</keyword>
<keyword evidence="11" id="KW-1185">Reference proteome</keyword>
<dbReference type="GO" id="GO:0009279">
    <property type="term" value="C:cell outer membrane"/>
    <property type="evidence" value="ECO:0007669"/>
    <property type="project" value="UniProtKB-SubCell"/>
</dbReference>
<keyword evidence="5 7" id="KW-0472">Membrane</keyword>
<evidence type="ECO:0000256" key="6">
    <source>
        <dbReference type="ARBA" id="ARBA00023237"/>
    </source>
</evidence>
<dbReference type="AlphaFoldDB" id="A0A1Y1CGL7"/>
<accession>A0A1Y1CGL7</accession>
<dbReference type="Proteomes" id="UP000218267">
    <property type="component" value="Chromosome"/>
</dbReference>
<keyword evidence="2 7" id="KW-0813">Transport</keyword>
<dbReference type="InterPro" id="IPR036942">
    <property type="entry name" value="Beta-barrel_TonB_sf"/>
</dbReference>
<name>A0A1Y1CGL7_9BACT</name>
<dbReference type="Pfam" id="PF07715">
    <property type="entry name" value="Plug"/>
    <property type="match status" value="1"/>
</dbReference>
<protein>
    <recommendedName>
        <fullName evidence="12">Outer membrane protein beta-barrel domain-containing protein</fullName>
    </recommendedName>
</protein>
<dbReference type="InterPro" id="IPR041700">
    <property type="entry name" value="OMP_b-brl_3"/>
</dbReference>
<dbReference type="Gene3D" id="2.170.130.10">
    <property type="entry name" value="TonB-dependent receptor, plug domain"/>
    <property type="match status" value="1"/>
</dbReference>
<comment type="subcellular location">
    <subcellularLocation>
        <location evidence="1 7">Cell outer membrane</location>
        <topology evidence="1 7">Multi-pass membrane protein</topology>
    </subcellularLocation>
</comment>
<keyword evidence="6 7" id="KW-0998">Cell outer membrane</keyword>
<evidence type="ECO:0000313" key="10">
    <source>
        <dbReference type="EMBL" id="BAX78431.1"/>
    </source>
</evidence>
<dbReference type="InterPro" id="IPR008969">
    <property type="entry name" value="CarboxyPept-like_regulatory"/>
</dbReference>
<dbReference type="Pfam" id="PF13715">
    <property type="entry name" value="CarbopepD_reg_2"/>
    <property type="match status" value="1"/>
</dbReference>
<evidence type="ECO:0000256" key="5">
    <source>
        <dbReference type="ARBA" id="ARBA00023136"/>
    </source>
</evidence>
<proteinExistence type="inferred from homology"/>
<evidence type="ECO:0000256" key="1">
    <source>
        <dbReference type="ARBA" id="ARBA00004571"/>
    </source>
</evidence>
<feature type="domain" description="TonB-dependent receptor plug" evidence="8">
    <location>
        <begin position="120"/>
        <end position="195"/>
    </location>
</feature>
<evidence type="ECO:0000313" key="11">
    <source>
        <dbReference type="Proteomes" id="UP000218267"/>
    </source>
</evidence>
<dbReference type="Gene3D" id="2.40.170.20">
    <property type="entry name" value="TonB-dependent receptor, beta-barrel domain"/>
    <property type="match status" value="1"/>
</dbReference>
<dbReference type="InterPro" id="IPR012910">
    <property type="entry name" value="Plug_dom"/>
</dbReference>
<dbReference type="Pfam" id="PF14905">
    <property type="entry name" value="OMP_b-brl_3"/>
    <property type="match status" value="1"/>
</dbReference>
<organism evidence="10 11">
    <name type="scientific">Labilibaculum antarcticum</name>
    <dbReference type="NCBI Taxonomy" id="1717717"/>
    <lineage>
        <taxon>Bacteria</taxon>
        <taxon>Pseudomonadati</taxon>
        <taxon>Bacteroidota</taxon>
        <taxon>Bacteroidia</taxon>
        <taxon>Marinilabiliales</taxon>
        <taxon>Marinifilaceae</taxon>
        <taxon>Labilibaculum</taxon>
    </lineage>
</organism>
<evidence type="ECO:0000256" key="4">
    <source>
        <dbReference type="ARBA" id="ARBA00022692"/>
    </source>
</evidence>
<dbReference type="SUPFAM" id="SSF49464">
    <property type="entry name" value="Carboxypeptidase regulatory domain-like"/>
    <property type="match status" value="1"/>
</dbReference>
<comment type="similarity">
    <text evidence="7">Belongs to the TonB-dependent receptor family.</text>
</comment>
<sequence length="763" mass="86855">MQVAAQKLSITGQVFESTRNESLPFTQIALFEKESDVSLSGALTDNMGHFSLPVRANTNYRIQIQFLGYQSYVSEIQIDTSSLDLGNLILEASAQNLAEIVVTGEKKTIGKEDGNWVLYPDKLPDGGTNSTIELLSTLPSVAVDLDDNVSIRGRQVTILIDGVKTDDIGALDQIAPSTIAKIEVIQNPSAKYDAEGSVINILLKSPLQSTSSTRLKASVDHFGNHQESFITNKRYKNWGAFLQGSSNRNQFDSQNNSIRENFINTNTPFILQDRDDQVENNTYQLRSGINHRFSENHLIKVDAQWQNNEYSPTSATHKENRDKEMALLKSSQQNQHSNRDKNMGLLRAQYIGNWNTQSVKIRFNYRKQKQDEDRFYKSENLLPNGDLTDANPYLKKDYLNMDINTIQSSVDYEKQLTEELELEAGADYSSDKQDQNSLQEKFDYGLNDWIRNLSKTFTYKYKKSTSAVYGIINQKKNNWYASAGARLRLIKGKTENFGDEIANKQSNSYLSILPTLSFGHDGESNGFSFSYKKSQKIPRANQLNSYRNDANPLNINFGNPDLKPEKEHSLSVDFSWHSDKYQMSVAVFERMIEDVVMSDYYSIGDTLFRTYANMATQHLTGSEYTFSYKLVKWCRLNGSASVFHQKFSGENLSLPQNKIWSYNSKISANVQLPKNYAVQANYSYNSKTISAYGLKGKLCNLDLGMSKSIFNKNLRLSVRGVNLLDSKNQWRESENMQFASRSFKYQNNRRLVLGVIYKWSHAE</sequence>
<keyword evidence="4 7" id="KW-0812">Transmembrane</keyword>
<evidence type="ECO:0000259" key="9">
    <source>
        <dbReference type="Pfam" id="PF14905"/>
    </source>
</evidence>
<evidence type="ECO:0008006" key="12">
    <source>
        <dbReference type="Google" id="ProtNLM"/>
    </source>
</evidence>
<dbReference type="KEGG" id="mbas:ALGA_0036"/>
<evidence type="ECO:0000256" key="2">
    <source>
        <dbReference type="ARBA" id="ARBA00022448"/>
    </source>
</evidence>
<reference evidence="10 11" key="1">
    <citation type="journal article" date="2018" name="Mar. Genomics">
        <title>Complete genome sequence of Marinifilaceae bacterium strain SPP2, isolated from the Antarctic marine sediment.</title>
        <authorList>
            <person name="Watanabe M."/>
            <person name="Kojima H."/>
            <person name="Fukui M."/>
        </authorList>
    </citation>
    <scope>NUCLEOTIDE SEQUENCE [LARGE SCALE GENOMIC DNA]</scope>
    <source>
        <strain evidence="10 11">SPP2</strain>
    </source>
</reference>
<evidence type="ECO:0000256" key="7">
    <source>
        <dbReference type="PROSITE-ProRule" id="PRU01360"/>
    </source>
</evidence>
<dbReference type="InterPro" id="IPR039426">
    <property type="entry name" value="TonB-dep_rcpt-like"/>
</dbReference>